<evidence type="ECO:0000313" key="2">
    <source>
        <dbReference type="EMBL" id="RAL62705.1"/>
    </source>
</evidence>
<evidence type="ECO:0000256" key="1">
    <source>
        <dbReference type="SAM" id="SignalP"/>
    </source>
</evidence>
<accession>A0A395IQV7</accession>
<gene>
    <name evidence="2" type="ORF">DID88_004548</name>
</gene>
<comment type="caution">
    <text evidence="2">The sequence shown here is derived from an EMBL/GenBank/DDBJ whole genome shotgun (WGS) entry which is preliminary data.</text>
</comment>
<evidence type="ECO:0000313" key="3">
    <source>
        <dbReference type="Proteomes" id="UP000249056"/>
    </source>
</evidence>
<reference evidence="2 3" key="1">
    <citation type="submission" date="2018-06" db="EMBL/GenBank/DDBJ databases">
        <title>Genome Sequence of the Brown Rot Fungal Pathogen Monilinia fructigena.</title>
        <authorList>
            <person name="Landi L."/>
            <person name="De Miccolis Angelini R.M."/>
            <person name="Pollastro S."/>
            <person name="Abate D."/>
            <person name="Faretra F."/>
            <person name="Romanazzi G."/>
        </authorList>
    </citation>
    <scope>NUCLEOTIDE SEQUENCE [LARGE SCALE GENOMIC DNA]</scope>
    <source>
        <strain evidence="2 3">Mfrg269</strain>
    </source>
</reference>
<proteinExistence type="predicted"/>
<sequence>MHFHLHTITTTINMCFFSTSANLSVVTTSGATFDNIAPKNTVQARPVSKCLSSVKVKLSTQQGGGRANVFFSRFKLFS</sequence>
<protein>
    <submittedName>
        <fullName evidence="2">Uncharacterized protein</fullName>
    </submittedName>
</protein>
<feature type="signal peptide" evidence="1">
    <location>
        <begin position="1"/>
        <end position="21"/>
    </location>
</feature>
<dbReference type="AlphaFoldDB" id="A0A395IQV7"/>
<dbReference type="EMBL" id="QKRW01000023">
    <property type="protein sequence ID" value="RAL62705.1"/>
    <property type="molecule type" value="Genomic_DNA"/>
</dbReference>
<feature type="chain" id="PRO_5017328615" evidence="1">
    <location>
        <begin position="22"/>
        <end position="78"/>
    </location>
</feature>
<keyword evidence="1" id="KW-0732">Signal</keyword>
<name>A0A395IQV7_9HELO</name>
<keyword evidence="3" id="KW-1185">Reference proteome</keyword>
<organism evidence="2 3">
    <name type="scientific">Monilinia fructigena</name>
    <dbReference type="NCBI Taxonomy" id="38457"/>
    <lineage>
        <taxon>Eukaryota</taxon>
        <taxon>Fungi</taxon>
        <taxon>Dikarya</taxon>
        <taxon>Ascomycota</taxon>
        <taxon>Pezizomycotina</taxon>
        <taxon>Leotiomycetes</taxon>
        <taxon>Helotiales</taxon>
        <taxon>Sclerotiniaceae</taxon>
        <taxon>Monilinia</taxon>
    </lineage>
</organism>
<dbReference type="Proteomes" id="UP000249056">
    <property type="component" value="Unassembled WGS sequence"/>
</dbReference>